<dbReference type="Pfam" id="PF14555">
    <property type="entry name" value="UBA_4"/>
    <property type="match status" value="1"/>
</dbReference>
<name>A0A811NLN6_9POAL</name>
<dbReference type="Gene3D" id="3.10.20.90">
    <property type="entry name" value="Phosphatidylinositol 3-kinase Catalytic Subunit, Chain A, domain 1"/>
    <property type="match status" value="1"/>
</dbReference>
<evidence type="ECO:0000259" key="2">
    <source>
        <dbReference type="PROSITE" id="PS50033"/>
    </source>
</evidence>
<evidence type="ECO:0000313" key="3">
    <source>
        <dbReference type="EMBL" id="CAD6226004.1"/>
    </source>
</evidence>
<protein>
    <recommendedName>
        <fullName evidence="2">UBX domain-containing protein</fullName>
    </recommendedName>
</protein>
<dbReference type="AlphaFoldDB" id="A0A811NLN6"/>
<reference evidence="3" key="1">
    <citation type="submission" date="2020-10" db="EMBL/GenBank/DDBJ databases">
        <authorList>
            <person name="Han B."/>
            <person name="Lu T."/>
            <person name="Zhao Q."/>
            <person name="Huang X."/>
            <person name="Zhao Y."/>
        </authorList>
    </citation>
    <scope>NUCLEOTIDE SEQUENCE</scope>
</reference>
<dbReference type="Pfam" id="PF00789">
    <property type="entry name" value="UBX"/>
    <property type="match status" value="1"/>
</dbReference>
<dbReference type="EMBL" id="CAJGYO010000004">
    <property type="protein sequence ID" value="CAD6226004.1"/>
    <property type="molecule type" value="Genomic_DNA"/>
</dbReference>
<dbReference type="OrthoDB" id="270602at2759"/>
<dbReference type="InterPro" id="IPR029071">
    <property type="entry name" value="Ubiquitin-like_domsf"/>
</dbReference>
<feature type="compositionally biased region" description="Acidic residues" evidence="1">
    <location>
        <begin position="164"/>
        <end position="175"/>
    </location>
</feature>
<evidence type="ECO:0000256" key="1">
    <source>
        <dbReference type="SAM" id="MobiDB-lite"/>
    </source>
</evidence>
<feature type="region of interest" description="Disordered" evidence="1">
    <location>
        <begin position="37"/>
        <end position="203"/>
    </location>
</feature>
<dbReference type="PROSITE" id="PS50033">
    <property type="entry name" value="UBX"/>
    <property type="match status" value="1"/>
</dbReference>
<proteinExistence type="predicted"/>
<dbReference type="GO" id="GO:0043161">
    <property type="term" value="P:proteasome-mediated ubiquitin-dependent protein catabolic process"/>
    <property type="evidence" value="ECO:0007669"/>
    <property type="project" value="TreeGrafter"/>
</dbReference>
<comment type="caution">
    <text evidence="3">The sequence shown here is derived from an EMBL/GenBank/DDBJ whole genome shotgun (WGS) entry which is preliminary data.</text>
</comment>
<dbReference type="InterPro" id="IPR001012">
    <property type="entry name" value="UBX_dom"/>
</dbReference>
<dbReference type="PANTHER" id="PTHR23322:SF70">
    <property type="entry name" value="UBX DOMAIN-CONTAINING PROTEIN"/>
    <property type="match status" value="1"/>
</dbReference>
<dbReference type="InterPro" id="IPR036249">
    <property type="entry name" value="Thioredoxin-like_sf"/>
</dbReference>
<dbReference type="PANTHER" id="PTHR23322">
    <property type="entry name" value="FAS-ASSOCIATED PROTEIN"/>
    <property type="match status" value="1"/>
</dbReference>
<dbReference type="Gene3D" id="3.40.30.10">
    <property type="entry name" value="Glutaredoxin"/>
    <property type="match status" value="1"/>
</dbReference>
<dbReference type="Proteomes" id="UP000604825">
    <property type="component" value="Unassembled WGS sequence"/>
</dbReference>
<feature type="domain" description="UBX" evidence="2">
    <location>
        <begin position="398"/>
        <end position="480"/>
    </location>
</feature>
<dbReference type="GO" id="GO:0005634">
    <property type="term" value="C:nucleus"/>
    <property type="evidence" value="ECO:0007669"/>
    <property type="project" value="TreeGrafter"/>
</dbReference>
<evidence type="ECO:0000313" key="4">
    <source>
        <dbReference type="Proteomes" id="UP000604825"/>
    </source>
</evidence>
<dbReference type="GO" id="GO:0043130">
    <property type="term" value="F:ubiquitin binding"/>
    <property type="evidence" value="ECO:0007669"/>
    <property type="project" value="TreeGrafter"/>
</dbReference>
<feature type="compositionally biased region" description="Basic and acidic residues" evidence="1">
    <location>
        <begin position="139"/>
        <end position="150"/>
    </location>
</feature>
<feature type="region of interest" description="Disordered" evidence="1">
    <location>
        <begin position="370"/>
        <end position="395"/>
    </location>
</feature>
<feature type="compositionally biased region" description="Basic residues" evidence="1">
    <location>
        <begin position="108"/>
        <end position="127"/>
    </location>
</feature>
<keyword evidence="4" id="KW-1185">Reference proteome</keyword>
<dbReference type="SUPFAM" id="SSF54236">
    <property type="entry name" value="Ubiquitin-like"/>
    <property type="match status" value="1"/>
</dbReference>
<accession>A0A811NLN6</accession>
<dbReference type="InterPro" id="IPR050730">
    <property type="entry name" value="UBX_domain-protein"/>
</dbReference>
<feature type="compositionally biased region" description="Low complexity" evidence="1">
    <location>
        <begin position="61"/>
        <end position="71"/>
    </location>
</feature>
<feature type="compositionally biased region" description="Low complexity" evidence="1">
    <location>
        <begin position="374"/>
        <end position="389"/>
    </location>
</feature>
<feature type="compositionally biased region" description="Basic and acidic residues" evidence="1">
    <location>
        <begin position="192"/>
        <end position="202"/>
    </location>
</feature>
<sequence length="482" mass="53233">MEDEALVAAFMKATGCGREDAFNCLPSCGGHHGRAVNSFFSIDAGPSGTGSRSRSPPPSRPQVSVSDSSSSWEEEDADAVRARPPVPARRTSRVSRWDSETRVVGRSRSSRRRERRRRRRCRCRGNRSRGSGSGGTPGGDREAREADGNRSRRRRFREFREDIFSDGEEEEDEETNNSRRRRLNPTEPTSEGETKKADDNNSRHRFREVVTISSSDDDNNMLEELEEAARPAPPPPPSRNRTFEELFKVPHSLTYKGGFHAAKSFEVPLPSLHQNRDVWGNALVARCVRDRFVLWQADANAAADDDDDDGQGEGEEAKKVLGYNNIPHDKLPVVVVVDPVTGQAMDVLHGCAACELNDFMVRLGPFTETKPTRQEQAPTTTTVTTEPAVAGQPQPESLEEKVCKVRVRLADGRVVTKEFGSQCAVAALFAYCLSMLGAGGAPPEKPFRLLRFVGRATEEICDQNASFESLGLHLTTVSVHLG</sequence>
<dbReference type="SUPFAM" id="SSF52833">
    <property type="entry name" value="Thioredoxin-like"/>
    <property type="match status" value="1"/>
</dbReference>
<organism evidence="3 4">
    <name type="scientific">Miscanthus lutarioriparius</name>
    <dbReference type="NCBI Taxonomy" id="422564"/>
    <lineage>
        <taxon>Eukaryota</taxon>
        <taxon>Viridiplantae</taxon>
        <taxon>Streptophyta</taxon>
        <taxon>Embryophyta</taxon>
        <taxon>Tracheophyta</taxon>
        <taxon>Spermatophyta</taxon>
        <taxon>Magnoliopsida</taxon>
        <taxon>Liliopsida</taxon>
        <taxon>Poales</taxon>
        <taxon>Poaceae</taxon>
        <taxon>PACMAD clade</taxon>
        <taxon>Panicoideae</taxon>
        <taxon>Andropogonodae</taxon>
        <taxon>Andropogoneae</taxon>
        <taxon>Saccharinae</taxon>
        <taxon>Miscanthus</taxon>
    </lineage>
</organism>
<gene>
    <name evidence="3" type="ORF">NCGR_LOCUS17876</name>
</gene>
<feature type="compositionally biased region" description="Low complexity" evidence="1">
    <location>
        <begin position="44"/>
        <end position="54"/>
    </location>
</feature>